<evidence type="ECO:0000313" key="13">
    <source>
        <dbReference type="Proteomes" id="UP000192220"/>
    </source>
</evidence>
<dbReference type="Pfam" id="PF00001">
    <property type="entry name" value="7tm_1"/>
    <property type="match status" value="1"/>
</dbReference>
<evidence type="ECO:0000256" key="3">
    <source>
        <dbReference type="ARBA" id="ARBA00022475"/>
    </source>
</evidence>
<feature type="domain" description="G-protein coupled receptors family 1 profile" evidence="12">
    <location>
        <begin position="137"/>
        <end position="394"/>
    </location>
</feature>
<evidence type="ECO:0000256" key="8">
    <source>
        <dbReference type="ARBA" id="ARBA00023170"/>
    </source>
</evidence>
<evidence type="ECO:0000256" key="6">
    <source>
        <dbReference type="ARBA" id="ARBA00023040"/>
    </source>
</evidence>
<evidence type="ECO:0000256" key="11">
    <source>
        <dbReference type="SAM" id="Phobius"/>
    </source>
</evidence>
<keyword evidence="5 11" id="KW-1133">Transmembrane helix</keyword>
<dbReference type="OrthoDB" id="5952899at2759"/>
<evidence type="ECO:0000256" key="7">
    <source>
        <dbReference type="ARBA" id="ARBA00023136"/>
    </source>
</evidence>
<comment type="subcellular location">
    <subcellularLocation>
        <location evidence="1">Cell membrane</location>
        <topology evidence="1">Multi-pass membrane protein</topology>
    </subcellularLocation>
</comment>
<feature type="transmembrane region" description="Helical" evidence="11">
    <location>
        <begin position="121"/>
        <end position="146"/>
    </location>
</feature>
<dbReference type="AlphaFoldDB" id="A0A2I4BLN1"/>
<reference evidence="14" key="1">
    <citation type="submission" date="2025-08" db="UniProtKB">
        <authorList>
            <consortium name="RefSeq"/>
        </authorList>
    </citation>
    <scope>IDENTIFICATION</scope>
    <source>
        <strain evidence="14">Quisiro</strain>
        <tissue evidence="14">Liver</tissue>
    </source>
</reference>
<keyword evidence="4 11" id="KW-0812">Transmembrane</keyword>
<dbReference type="SMART" id="SM01381">
    <property type="entry name" value="7TM_GPCR_Srsx"/>
    <property type="match status" value="1"/>
</dbReference>
<keyword evidence="9" id="KW-0807">Transducer</keyword>
<dbReference type="PRINTS" id="PR00237">
    <property type="entry name" value="GPCRRHODOPSN"/>
</dbReference>
<dbReference type="InParanoid" id="A0A2I4BLN1"/>
<dbReference type="GO" id="GO:0005886">
    <property type="term" value="C:plasma membrane"/>
    <property type="evidence" value="ECO:0007669"/>
    <property type="project" value="UniProtKB-SubCell"/>
</dbReference>
<evidence type="ECO:0000256" key="9">
    <source>
        <dbReference type="ARBA" id="ARBA00023224"/>
    </source>
</evidence>
<sequence length="504" mass="56449">MLAAAPLGADPAHSHQQTRSGIRDRGETMTGAWVWFSAVFWLSAAAGRTLLINDSSLLLDEDALLPHTETLLNLSGRSGNRTSSSSGFFLLDLDEGLLEGWRTLADRTSSGKEAQDGGVKALLVAAYSLIIVVSLFGNTLVCHVVVKNKRTQSSTSLFILNLAVADIFITVLNTPFTLVRFVNSTWVFGRTMCHISRFVQYCSLHVSTLTLTAIALDRRQVILHPLRPRMTPTQGGVWVAVIWIMASCFSLPHAIYQKLLTFTYSKEKERSLCVPDFPEPSDVYWQYIDLLTFILLYVLPLIIITASYITVARRLWCHNAIGDTTTAQHATQRRKRRRTLAMLFLVVGVFAVCWFPLNCYVVLLSSQAIHSSNALYFCFHWLAMSSTCYNPFIYCCLNPTFRQELRLLFDRCRWRRRVAVGSEPEHRPAVASCAPCRRAAWPDNHESLRPSHALSHLGQGSLQPSQASSSHSHNLKEAHVLFTARQALTGRTDILSVEPIVAER</sequence>
<keyword evidence="3" id="KW-1003">Cell membrane</keyword>
<feature type="transmembrane region" description="Helical" evidence="11">
    <location>
        <begin position="237"/>
        <end position="256"/>
    </location>
</feature>
<feature type="transmembrane region" description="Helical" evidence="11">
    <location>
        <begin position="284"/>
        <end position="309"/>
    </location>
</feature>
<dbReference type="InterPro" id="IPR017452">
    <property type="entry name" value="GPCR_Rhodpsn_7TM"/>
</dbReference>
<gene>
    <name evidence="14" type="primary">gpr83</name>
</gene>
<dbReference type="GeneID" id="106520901"/>
<keyword evidence="8 14" id="KW-0675">Receptor</keyword>
<dbReference type="CTD" id="10888"/>
<accession>A0A2I4BLN1</accession>
<evidence type="ECO:0000256" key="4">
    <source>
        <dbReference type="ARBA" id="ARBA00022692"/>
    </source>
</evidence>
<dbReference type="GO" id="GO:0004983">
    <property type="term" value="F:neuropeptide Y receptor activity"/>
    <property type="evidence" value="ECO:0007669"/>
    <property type="project" value="InterPro"/>
</dbReference>
<dbReference type="SUPFAM" id="SSF81321">
    <property type="entry name" value="Family A G protein-coupled receptor-like"/>
    <property type="match status" value="1"/>
</dbReference>
<proteinExistence type="inferred from homology"/>
<dbReference type="CDD" id="cd15389">
    <property type="entry name" value="7tmA_GPR83"/>
    <property type="match status" value="1"/>
</dbReference>
<evidence type="ECO:0000259" key="12">
    <source>
        <dbReference type="PROSITE" id="PS50262"/>
    </source>
</evidence>
<dbReference type="InterPro" id="IPR000276">
    <property type="entry name" value="GPCR_Rhodpsn"/>
</dbReference>
<protein>
    <submittedName>
        <fullName evidence="14">Probable G-protein coupled receptor 83</fullName>
    </submittedName>
</protein>
<comment type="similarity">
    <text evidence="2">Belongs to the G-protein coupled receptor 1 family.</text>
</comment>
<feature type="transmembrane region" description="Helical" evidence="11">
    <location>
        <begin position="340"/>
        <end position="363"/>
    </location>
</feature>
<evidence type="ECO:0000313" key="14">
    <source>
        <dbReference type="RefSeq" id="XP_013868650.1"/>
    </source>
</evidence>
<keyword evidence="7 11" id="KW-0472">Membrane</keyword>
<feature type="transmembrane region" description="Helical" evidence="11">
    <location>
        <begin position="32"/>
        <end position="51"/>
    </location>
</feature>
<feature type="transmembrane region" description="Helical" evidence="11">
    <location>
        <begin position="158"/>
        <end position="178"/>
    </location>
</feature>
<dbReference type="Gene3D" id="1.20.1070.10">
    <property type="entry name" value="Rhodopsin 7-helix transmembrane proteins"/>
    <property type="match status" value="1"/>
</dbReference>
<keyword evidence="13" id="KW-1185">Reference proteome</keyword>
<organism evidence="13 14">
    <name type="scientific">Austrofundulus limnaeus</name>
    <name type="common">Annual killifish</name>
    <dbReference type="NCBI Taxonomy" id="52670"/>
    <lineage>
        <taxon>Eukaryota</taxon>
        <taxon>Metazoa</taxon>
        <taxon>Chordata</taxon>
        <taxon>Craniata</taxon>
        <taxon>Vertebrata</taxon>
        <taxon>Euteleostomi</taxon>
        <taxon>Actinopterygii</taxon>
        <taxon>Neopterygii</taxon>
        <taxon>Teleostei</taxon>
        <taxon>Neoteleostei</taxon>
        <taxon>Acanthomorphata</taxon>
        <taxon>Ovalentaria</taxon>
        <taxon>Atherinomorphae</taxon>
        <taxon>Cyprinodontiformes</taxon>
        <taxon>Rivulidae</taxon>
        <taxon>Austrofundulus</taxon>
    </lineage>
</organism>
<dbReference type="PANTHER" id="PTHR24238:SF57">
    <property type="entry name" value="G-PROTEIN COUPLED RECEPTOR 83"/>
    <property type="match status" value="1"/>
</dbReference>
<dbReference type="RefSeq" id="XP_013868650.1">
    <property type="nucleotide sequence ID" value="XM_014013196.1"/>
</dbReference>
<feature type="transmembrane region" description="Helical" evidence="11">
    <location>
        <begin position="198"/>
        <end position="216"/>
    </location>
</feature>
<keyword evidence="6" id="KW-0297">G-protein coupled receptor</keyword>
<dbReference type="STRING" id="52670.A0A2I4BLN1"/>
<dbReference type="InterPro" id="IPR000611">
    <property type="entry name" value="NPY_rcpt"/>
</dbReference>
<dbReference type="KEGG" id="alim:106520901"/>
<evidence type="ECO:0000256" key="10">
    <source>
        <dbReference type="SAM" id="MobiDB-lite"/>
    </source>
</evidence>
<evidence type="ECO:0000256" key="5">
    <source>
        <dbReference type="ARBA" id="ARBA00022989"/>
    </source>
</evidence>
<evidence type="ECO:0000256" key="2">
    <source>
        <dbReference type="ARBA" id="ARBA00010663"/>
    </source>
</evidence>
<evidence type="ECO:0000256" key="1">
    <source>
        <dbReference type="ARBA" id="ARBA00004651"/>
    </source>
</evidence>
<name>A0A2I4BLN1_AUSLI</name>
<dbReference type="PANTHER" id="PTHR24238">
    <property type="entry name" value="G-PROTEIN COUPLED RECEPTOR"/>
    <property type="match status" value="1"/>
</dbReference>
<dbReference type="Proteomes" id="UP000192220">
    <property type="component" value="Unplaced"/>
</dbReference>
<feature type="region of interest" description="Disordered" evidence="10">
    <location>
        <begin position="1"/>
        <end position="23"/>
    </location>
</feature>
<dbReference type="PROSITE" id="PS50262">
    <property type="entry name" value="G_PROTEIN_RECEP_F1_2"/>
    <property type="match status" value="1"/>
</dbReference>
<dbReference type="PRINTS" id="PR01012">
    <property type="entry name" value="NRPEPTIDEYR"/>
</dbReference>